<dbReference type="Pfam" id="PF07583">
    <property type="entry name" value="PSCyt2"/>
    <property type="match status" value="1"/>
</dbReference>
<dbReference type="PANTHER" id="PTHR35889">
    <property type="entry name" value="CYCLOINULO-OLIGOSACCHARIDE FRUCTANOTRANSFERASE-RELATED"/>
    <property type="match status" value="1"/>
</dbReference>
<dbReference type="SUPFAM" id="SSF49899">
    <property type="entry name" value="Concanavalin A-like lectins/glucanases"/>
    <property type="match status" value="1"/>
</dbReference>
<feature type="domain" description="LamG-like jellyroll fold" evidence="4">
    <location>
        <begin position="488"/>
        <end position="632"/>
    </location>
</feature>
<proteinExistence type="predicted"/>
<dbReference type="EMBL" id="FOQD01000009">
    <property type="protein sequence ID" value="SFI44615.1"/>
    <property type="molecule type" value="Genomic_DNA"/>
</dbReference>
<dbReference type="InterPro" id="IPR011429">
    <property type="entry name" value="Cyt_c_Planctomycete-type"/>
</dbReference>
<evidence type="ECO:0000313" key="6">
    <source>
        <dbReference type="Proteomes" id="UP000199518"/>
    </source>
</evidence>
<protein>
    <submittedName>
        <fullName evidence="5">Planctomycete cytochrome C</fullName>
    </submittedName>
</protein>
<dbReference type="InterPro" id="IPR013320">
    <property type="entry name" value="ConA-like_dom_sf"/>
</dbReference>
<dbReference type="GO" id="GO:0009055">
    <property type="term" value="F:electron transfer activity"/>
    <property type="evidence" value="ECO:0007669"/>
    <property type="project" value="InterPro"/>
</dbReference>
<dbReference type="RefSeq" id="WP_092050989.1">
    <property type="nucleotide sequence ID" value="NZ_FOQD01000009.1"/>
</dbReference>
<keyword evidence="1 3" id="KW-0732">Signal</keyword>
<keyword evidence="2" id="KW-1015">Disulfide bond</keyword>
<dbReference type="AlphaFoldDB" id="A0A1I3I9D0"/>
<dbReference type="PANTHER" id="PTHR35889:SF3">
    <property type="entry name" value="F-BOX DOMAIN-CONTAINING PROTEIN"/>
    <property type="match status" value="1"/>
</dbReference>
<dbReference type="InterPro" id="IPR011444">
    <property type="entry name" value="DUF1549"/>
</dbReference>
<name>A0A1I3I9D0_9PLAN</name>
<dbReference type="STRING" id="1576369.SAMN05421753_10926"/>
<evidence type="ECO:0000256" key="1">
    <source>
        <dbReference type="ARBA" id="ARBA00022729"/>
    </source>
</evidence>
<reference evidence="6" key="1">
    <citation type="submission" date="2016-10" db="EMBL/GenBank/DDBJ databases">
        <authorList>
            <person name="Varghese N."/>
            <person name="Submissions S."/>
        </authorList>
    </citation>
    <scope>NUCLEOTIDE SEQUENCE [LARGE SCALE GENOMIC DNA]</scope>
    <source>
        <strain evidence="6">DSM 26348</strain>
    </source>
</reference>
<evidence type="ECO:0000256" key="3">
    <source>
        <dbReference type="SAM" id="SignalP"/>
    </source>
</evidence>
<dbReference type="SUPFAM" id="SSF46626">
    <property type="entry name" value="Cytochrome c"/>
    <property type="match status" value="1"/>
</dbReference>
<dbReference type="OrthoDB" id="127107at2"/>
<feature type="chain" id="PRO_5011778988" evidence="3">
    <location>
        <begin position="33"/>
        <end position="1035"/>
    </location>
</feature>
<gene>
    <name evidence="5" type="ORF">SAMN05421753_10926</name>
</gene>
<dbReference type="Pfam" id="PF07587">
    <property type="entry name" value="PSD1"/>
    <property type="match status" value="1"/>
</dbReference>
<organism evidence="5 6">
    <name type="scientific">Planctomicrobium piriforme</name>
    <dbReference type="NCBI Taxonomy" id="1576369"/>
    <lineage>
        <taxon>Bacteria</taxon>
        <taxon>Pseudomonadati</taxon>
        <taxon>Planctomycetota</taxon>
        <taxon>Planctomycetia</taxon>
        <taxon>Planctomycetales</taxon>
        <taxon>Planctomycetaceae</taxon>
        <taxon>Planctomicrobium</taxon>
    </lineage>
</organism>
<sequence>MLWWRNIASAVSRRRVLAICLFAGLAAVSLPAAEPAASKTKHVEYNRDIRPILADKCFVCHGPDKGNRQAELRLDTPEGAFAALASDASLKGILPGDPAHSAVYQRITSTDDAERMPPPDSNLQLTAQQVDLMRQWITQGAAYQPHWAFLAPRKSNPPTTTGQPWGRNDIDPFVLARMREHGLEPNPPASREQLIRRVTFDLTGLPPTLEEIDAFLNDASPQAYEKVVDRLLASDRFGERMAAEWLDVARYSDTYGFQVDRDRFVWPWRDWVIRAFNRDLPYDQFITQQLAGDLLPNATQEEILATTFCRLHPQEAEGGSIPEEYRVGYVADRIQTVSTAMLGMTLECCRCHDHKYDPLSQKEYFELFAFFDDIDESGLYSYFTPAIPTPTLLLTDPQSEQKLKAARDEIEKREQALVACRNEQQAAFEDWRKEFTALPEALPGQIAHLPFDQVAAPNQTVPGKVGTASSLTGDDAINTEVGNFHCYEPFSVSLWMNAPNHKERAVVFHRSRAWTDAGSRGYELLIEDGKLSAALIHFDPGNSLRVRTKTDFPLNAWQHVAVTYDGSSRASGLQIFINGQPADVEIVRDQLTKDITGGGGDNIAIGERFRDHGFTHGLVDEFRVFARELTPIEIQSLSLAPKSNEPDLLFEYFLKTQSAEYQNRLSALRDARRAESEMIESIPEIMVMHDMPSPKQAYRLERGDYFARAEEVFAGTPAVFPDLPKDAPQNRLGFARWLTSPDHPLTARVAVNRYWQMLFGSGLVRTTEDLGNQGEWPSHPELLDTLSRRWMEAGWSVKWLLKQMVMSDTYCQSAIVSPEKEAADPANRWLTRAASYRLTAEMLRDNALAASGLLVDKIGGPPAKPYEVEVAFKPLPRDTGEGLYRRSLYTFWSRTGPAPVMMALDAAKRDVCQVRRERTLSPLQPLVLLNGPQFVEAARMLAERVLKTHPDDPQASLIDLFRWTTSRRPTDQELAILKRLYDEHLADFQAHPDQAVAFLSVGDHPRDEKLDQASLAALSGVANMLLNFDECVFRR</sequence>
<dbReference type="Pfam" id="PF13385">
    <property type="entry name" value="Laminin_G_3"/>
    <property type="match status" value="1"/>
</dbReference>
<dbReference type="Proteomes" id="UP000199518">
    <property type="component" value="Unassembled WGS sequence"/>
</dbReference>
<evidence type="ECO:0000256" key="2">
    <source>
        <dbReference type="ARBA" id="ARBA00023157"/>
    </source>
</evidence>
<dbReference type="SMART" id="SM00560">
    <property type="entry name" value="LamGL"/>
    <property type="match status" value="1"/>
</dbReference>
<accession>A0A1I3I9D0</accession>
<keyword evidence="6" id="KW-1185">Reference proteome</keyword>
<dbReference type="Pfam" id="PF07635">
    <property type="entry name" value="PSCyt1"/>
    <property type="match status" value="1"/>
</dbReference>
<feature type="signal peptide" evidence="3">
    <location>
        <begin position="1"/>
        <end position="32"/>
    </location>
</feature>
<dbReference type="Gene3D" id="2.60.120.200">
    <property type="match status" value="1"/>
</dbReference>
<dbReference type="InterPro" id="IPR036909">
    <property type="entry name" value="Cyt_c-like_dom_sf"/>
</dbReference>
<dbReference type="InterPro" id="IPR022655">
    <property type="entry name" value="DUF1553"/>
</dbReference>
<evidence type="ECO:0000313" key="5">
    <source>
        <dbReference type="EMBL" id="SFI44615.1"/>
    </source>
</evidence>
<dbReference type="GO" id="GO:0020037">
    <property type="term" value="F:heme binding"/>
    <property type="evidence" value="ECO:0007669"/>
    <property type="project" value="InterPro"/>
</dbReference>
<evidence type="ECO:0000259" key="4">
    <source>
        <dbReference type="SMART" id="SM00560"/>
    </source>
</evidence>
<dbReference type="InterPro" id="IPR006558">
    <property type="entry name" value="LamG-like"/>
</dbReference>